<evidence type="ECO:0000313" key="2">
    <source>
        <dbReference type="Proteomes" id="UP000734854"/>
    </source>
</evidence>
<accession>A0A8J5KU04</accession>
<keyword evidence="2" id="KW-1185">Reference proteome</keyword>
<dbReference type="PANTHER" id="PTHR12048">
    <property type="entry name" value="CCAAT-BINDING FACTOR-RELATED"/>
    <property type="match status" value="1"/>
</dbReference>
<reference evidence="1 2" key="1">
    <citation type="submission" date="2020-08" db="EMBL/GenBank/DDBJ databases">
        <title>Plant Genome Project.</title>
        <authorList>
            <person name="Zhang R.-G."/>
        </authorList>
    </citation>
    <scope>NUCLEOTIDE SEQUENCE [LARGE SCALE GENOMIC DNA]</scope>
    <source>
        <tissue evidence="1">Rhizome</tissue>
    </source>
</reference>
<evidence type="ECO:0000313" key="1">
    <source>
        <dbReference type="EMBL" id="KAG6491042.1"/>
    </source>
</evidence>
<dbReference type="EMBL" id="JACMSC010000014">
    <property type="protein sequence ID" value="KAG6491042.1"/>
    <property type="molecule type" value="Genomic_DNA"/>
</dbReference>
<name>A0A8J5KU04_ZINOF</name>
<gene>
    <name evidence="1" type="ORF">ZIOFF_052374</name>
</gene>
<dbReference type="PANTHER" id="PTHR12048:SF0">
    <property type="entry name" value="CCAAT_ENHANCER-BINDING PROTEIN ZETA"/>
    <property type="match status" value="1"/>
</dbReference>
<comment type="caution">
    <text evidence="1">The sequence shown here is derived from an EMBL/GenBank/DDBJ whole genome shotgun (WGS) entry which is preliminary data.</text>
</comment>
<dbReference type="InterPro" id="IPR040155">
    <property type="entry name" value="CEBPZ/Mak21-like"/>
</dbReference>
<protein>
    <submittedName>
        <fullName evidence="1">Uncharacterized protein</fullName>
    </submittedName>
</protein>
<proteinExistence type="predicted"/>
<dbReference type="GO" id="GO:0005634">
    <property type="term" value="C:nucleus"/>
    <property type="evidence" value="ECO:0007669"/>
    <property type="project" value="TreeGrafter"/>
</dbReference>
<organism evidence="1 2">
    <name type="scientific">Zingiber officinale</name>
    <name type="common">Ginger</name>
    <name type="synonym">Amomum zingiber</name>
    <dbReference type="NCBI Taxonomy" id="94328"/>
    <lineage>
        <taxon>Eukaryota</taxon>
        <taxon>Viridiplantae</taxon>
        <taxon>Streptophyta</taxon>
        <taxon>Embryophyta</taxon>
        <taxon>Tracheophyta</taxon>
        <taxon>Spermatophyta</taxon>
        <taxon>Magnoliopsida</taxon>
        <taxon>Liliopsida</taxon>
        <taxon>Zingiberales</taxon>
        <taxon>Zingiberaceae</taxon>
        <taxon>Zingiber</taxon>
    </lineage>
</organism>
<dbReference type="AlphaFoldDB" id="A0A8J5KU04"/>
<sequence length="155" mass="17021">MRLLEVTARSGMSADKVSAYTCLVEDNPIANLRAFDSLLSMVTSKEGKCYAFTSFEALKELFLLSYEVKLSLARIKVVGQTLAFKEHHPHAPHVEEPKDEESVVQSIAKPTGAPMSPLLEIPPAPTAPPELDDILVFGKRCTKNFSRQTSASTRS</sequence>
<dbReference type="Proteomes" id="UP000734854">
    <property type="component" value="Unassembled WGS sequence"/>
</dbReference>